<dbReference type="InterPro" id="IPR036390">
    <property type="entry name" value="WH_DNA-bd_sf"/>
</dbReference>
<evidence type="ECO:0000259" key="4">
    <source>
        <dbReference type="PROSITE" id="PS50995"/>
    </source>
</evidence>
<comment type="caution">
    <text evidence="5">The sequence shown here is derived from an EMBL/GenBank/DDBJ whole genome shotgun (WGS) entry which is preliminary data.</text>
</comment>
<protein>
    <submittedName>
        <fullName evidence="5">MarR family transcriptional regulator</fullName>
    </submittedName>
</protein>
<dbReference type="PROSITE" id="PS50995">
    <property type="entry name" value="HTH_MARR_2"/>
    <property type="match status" value="1"/>
</dbReference>
<reference evidence="5" key="1">
    <citation type="submission" date="2020-12" db="EMBL/GenBank/DDBJ databases">
        <title>Bacterial novel species Mucilaginibacter sp. SD-g isolated from soil.</title>
        <authorList>
            <person name="Jung H.-Y."/>
        </authorList>
    </citation>
    <scope>NUCLEOTIDE SEQUENCE</scope>
    <source>
        <strain evidence="5">SD-g</strain>
    </source>
</reference>
<dbReference type="Proteomes" id="UP000613193">
    <property type="component" value="Unassembled WGS sequence"/>
</dbReference>
<dbReference type="SUPFAM" id="SSF46785">
    <property type="entry name" value="Winged helix' DNA-binding domain"/>
    <property type="match status" value="1"/>
</dbReference>
<evidence type="ECO:0000313" key="6">
    <source>
        <dbReference type="Proteomes" id="UP000613193"/>
    </source>
</evidence>
<dbReference type="RefSeq" id="WP_200067173.1">
    <property type="nucleotide sequence ID" value="NZ_JAEHFW010000003.1"/>
</dbReference>
<keyword evidence="1" id="KW-0805">Transcription regulation</keyword>
<dbReference type="InterPro" id="IPR000835">
    <property type="entry name" value="HTH_MarR-typ"/>
</dbReference>
<dbReference type="EMBL" id="JAEHFW010000003">
    <property type="protein sequence ID" value="MBK0380630.1"/>
    <property type="molecule type" value="Genomic_DNA"/>
</dbReference>
<dbReference type="PRINTS" id="PR00598">
    <property type="entry name" value="HTHMARR"/>
</dbReference>
<evidence type="ECO:0000256" key="3">
    <source>
        <dbReference type="ARBA" id="ARBA00023163"/>
    </source>
</evidence>
<keyword evidence="3" id="KW-0804">Transcription</keyword>
<dbReference type="SMART" id="SM00347">
    <property type="entry name" value="HTH_MARR"/>
    <property type="match status" value="1"/>
</dbReference>
<sequence>MENLNEIVFYSLDKAIRSYRQFAHQQLSAHGFDVTVDQWLVLRSIGENPDYSQHQIAEMTFKDYASLTRIIELLVKKKYLERTMHQHDRRRFNLTLTDSAHQVLKAMQPVIENNRKHALMDISHSDIQQLQKTLSQIIKNCGIT</sequence>
<feature type="domain" description="HTH marR-type" evidence="4">
    <location>
        <begin position="5"/>
        <end position="139"/>
    </location>
</feature>
<dbReference type="InterPro" id="IPR036388">
    <property type="entry name" value="WH-like_DNA-bd_sf"/>
</dbReference>
<keyword evidence="6" id="KW-1185">Reference proteome</keyword>
<dbReference type="AlphaFoldDB" id="A0A934PWV2"/>
<accession>A0A934PWV2</accession>
<dbReference type="Gene3D" id="1.10.10.10">
    <property type="entry name" value="Winged helix-like DNA-binding domain superfamily/Winged helix DNA-binding domain"/>
    <property type="match status" value="1"/>
</dbReference>
<dbReference type="GO" id="GO:0003700">
    <property type="term" value="F:DNA-binding transcription factor activity"/>
    <property type="evidence" value="ECO:0007669"/>
    <property type="project" value="InterPro"/>
</dbReference>
<organism evidence="5 6">
    <name type="scientific">Mucilaginibacter segetis</name>
    <dbReference type="NCBI Taxonomy" id="2793071"/>
    <lineage>
        <taxon>Bacteria</taxon>
        <taxon>Pseudomonadati</taxon>
        <taxon>Bacteroidota</taxon>
        <taxon>Sphingobacteriia</taxon>
        <taxon>Sphingobacteriales</taxon>
        <taxon>Sphingobacteriaceae</taxon>
        <taxon>Mucilaginibacter</taxon>
    </lineage>
</organism>
<evidence type="ECO:0000313" key="5">
    <source>
        <dbReference type="EMBL" id="MBK0380630.1"/>
    </source>
</evidence>
<proteinExistence type="predicted"/>
<dbReference type="GO" id="GO:0003677">
    <property type="term" value="F:DNA binding"/>
    <property type="evidence" value="ECO:0007669"/>
    <property type="project" value="UniProtKB-KW"/>
</dbReference>
<gene>
    <name evidence="5" type="ORF">I5M19_15000</name>
</gene>
<evidence type="ECO:0000256" key="2">
    <source>
        <dbReference type="ARBA" id="ARBA00023125"/>
    </source>
</evidence>
<dbReference type="PANTHER" id="PTHR42756:SF1">
    <property type="entry name" value="TRANSCRIPTIONAL REPRESSOR OF EMRAB OPERON"/>
    <property type="match status" value="1"/>
</dbReference>
<keyword evidence="2" id="KW-0238">DNA-binding</keyword>
<name>A0A934PWV2_9SPHI</name>
<evidence type="ECO:0000256" key="1">
    <source>
        <dbReference type="ARBA" id="ARBA00023015"/>
    </source>
</evidence>
<dbReference type="Pfam" id="PF12802">
    <property type="entry name" value="MarR_2"/>
    <property type="match status" value="1"/>
</dbReference>
<dbReference type="PANTHER" id="PTHR42756">
    <property type="entry name" value="TRANSCRIPTIONAL REGULATOR, MARR"/>
    <property type="match status" value="1"/>
</dbReference>